<evidence type="ECO:0000313" key="15">
    <source>
        <dbReference type="EMBL" id="MBC2606653.1"/>
    </source>
</evidence>
<feature type="transmembrane region" description="Helical" evidence="14">
    <location>
        <begin position="543"/>
        <end position="564"/>
    </location>
</feature>
<evidence type="ECO:0000256" key="8">
    <source>
        <dbReference type="ARBA" id="ARBA00023053"/>
    </source>
</evidence>
<evidence type="ECO:0000256" key="3">
    <source>
        <dbReference type="ARBA" id="ARBA00022448"/>
    </source>
</evidence>
<keyword evidence="8" id="KW-0915">Sodium</keyword>
<feature type="transmembrane region" description="Helical" evidence="14">
    <location>
        <begin position="192"/>
        <end position="212"/>
    </location>
</feature>
<organism evidence="15 16">
    <name type="scientific">Pelagicoccus albus</name>
    <dbReference type="NCBI Taxonomy" id="415222"/>
    <lineage>
        <taxon>Bacteria</taxon>
        <taxon>Pseudomonadati</taxon>
        <taxon>Verrucomicrobiota</taxon>
        <taxon>Opitutia</taxon>
        <taxon>Puniceicoccales</taxon>
        <taxon>Pelagicoccaceae</taxon>
        <taxon>Pelagicoccus</taxon>
    </lineage>
</organism>
<feature type="transmembrane region" description="Helical" evidence="14">
    <location>
        <begin position="78"/>
        <end position="95"/>
    </location>
</feature>
<evidence type="ECO:0000313" key="16">
    <source>
        <dbReference type="Proteomes" id="UP000526501"/>
    </source>
</evidence>
<sequence>MELHLIDLCLICLYLLTVLAFGALSLRKAGADLDSYFLGGRKVPWYLLGISNASSMFDIAGTMWLVSVVFVYGAKGAWLPWLWPTFNQVFLMVYLSQWIRRSGALTGGDWMTTRFKNPLGLEMSRLAVVVFAILGVVGFSAYAFKGLAGFASAFLPPTLEPTTYAAILVGVSLVYASMGGIRSVIFTDVVQFSLLVAISIVMGYFAMTLTTAESIREVTPDGWASLWFGRELDLDWSNLLPQLDDIIALQGYELFFPFFMMMLLKGFLVSVAGPAPNFDMQRILATRNPREAALMSGVVSLALFPRWILVTGITVLGLVFYSTDLRLQDPAFDHELMLPHVIREFVPIGLKGLIIVGFLAAFMSTFDSTINAGTAYLVNDIYKRYLRPNLSSSSYIRFCYLASFLVVGIGVALSYFMESINDIMGWIVSGLWGGYAAPNLLKWHWWRLNGIGYFCGMMGGIVSSFVLPELLPGTSYIQVFPGIFLVSLAATVAGSLLSRPEDFETLGRFYKQVRPWGAWGPVLQYLRLQEPEVAPNRDWPRHIVNVAVGTVWHFMLVVIPIFLVIKEFKSMWICVGVFMLCCFVLKASWFDRLEKEKSEAKEMPEIVPLR</sequence>
<feature type="transmembrane region" description="Helical" evidence="14">
    <location>
        <begin position="45"/>
        <end position="72"/>
    </location>
</feature>
<keyword evidence="4" id="KW-1003">Cell membrane</keyword>
<keyword evidence="11" id="KW-0739">Sodium transport</keyword>
<keyword evidence="7 14" id="KW-1133">Transmembrane helix</keyword>
<proteinExistence type="inferred from homology"/>
<dbReference type="RefSeq" id="WP_185660521.1">
    <property type="nucleotide sequence ID" value="NZ_CAWPOO010000012.1"/>
</dbReference>
<feature type="transmembrane region" description="Helical" evidence="14">
    <location>
        <begin position="570"/>
        <end position="589"/>
    </location>
</feature>
<keyword evidence="5 14" id="KW-0812">Transmembrane</keyword>
<feature type="transmembrane region" description="Helical" evidence="14">
    <location>
        <begin position="164"/>
        <end position="185"/>
    </location>
</feature>
<feature type="transmembrane region" description="Helical" evidence="14">
    <location>
        <begin position="6"/>
        <end position="24"/>
    </location>
</feature>
<protein>
    <submittedName>
        <fullName evidence="15">Na+:solute symporter</fullName>
    </submittedName>
</protein>
<dbReference type="InterPro" id="IPR038377">
    <property type="entry name" value="Na/Glc_symporter_sf"/>
</dbReference>
<comment type="subcellular location">
    <subcellularLocation>
        <location evidence="1">Cell membrane</location>
        <topology evidence="1">Multi-pass membrane protein</topology>
    </subcellularLocation>
</comment>
<feature type="transmembrane region" description="Helical" evidence="14">
    <location>
        <begin position="294"/>
        <end position="321"/>
    </location>
</feature>
<feature type="transmembrane region" description="Helical" evidence="14">
    <location>
        <begin position="448"/>
        <end position="467"/>
    </location>
</feature>
<evidence type="ECO:0000256" key="1">
    <source>
        <dbReference type="ARBA" id="ARBA00004651"/>
    </source>
</evidence>
<dbReference type="PANTHER" id="PTHR48086:SF3">
    <property type="entry name" value="SODIUM_PROLINE SYMPORTER"/>
    <property type="match status" value="1"/>
</dbReference>
<evidence type="ECO:0000256" key="14">
    <source>
        <dbReference type="SAM" id="Phobius"/>
    </source>
</evidence>
<evidence type="ECO:0000256" key="10">
    <source>
        <dbReference type="ARBA" id="ARBA00023136"/>
    </source>
</evidence>
<evidence type="ECO:0000256" key="13">
    <source>
        <dbReference type="RuleBase" id="RU362091"/>
    </source>
</evidence>
<evidence type="ECO:0000256" key="12">
    <source>
        <dbReference type="ARBA" id="ARBA00033708"/>
    </source>
</evidence>
<reference evidence="15 16" key="1">
    <citation type="submission" date="2020-07" db="EMBL/GenBank/DDBJ databases">
        <authorList>
            <person name="Feng X."/>
        </authorList>
    </citation>
    <scope>NUCLEOTIDE SEQUENCE [LARGE SCALE GENOMIC DNA]</scope>
    <source>
        <strain evidence="15 16">JCM23202</strain>
    </source>
</reference>
<feature type="transmembrane region" description="Helical" evidence="14">
    <location>
        <begin position="254"/>
        <end position="273"/>
    </location>
</feature>
<feature type="transmembrane region" description="Helical" evidence="14">
    <location>
        <begin position="398"/>
        <end position="417"/>
    </location>
</feature>
<feature type="transmembrane region" description="Helical" evidence="14">
    <location>
        <begin position="423"/>
        <end position="441"/>
    </location>
</feature>
<keyword evidence="16" id="KW-1185">Reference proteome</keyword>
<dbReference type="PANTHER" id="PTHR48086">
    <property type="entry name" value="SODIUM/PROLINE SYMPORTER-RELATED"/>
    <property type="match status" value="1"/>
</dbReference>
<keyword evidence="3" id="KW-0813">Transport</keyword>
<dbReference type="InterPro" id="IPR050277">
    <property type="entry name" value="Sodium:Solute_Symporter"/>
</dbReference>
<dbReference type="CDD" id="cd11477">
    <property type="entry name" value="SLC5sbd_u1"/>
    <property type="match status" value="1"/>
</dbReference>
<feature type="transmembrane region" description="Helical" evidence="14">
    <location>
        <begin position="126"/>
        <end position="144"/>
    </location>
</feature>
<dbReference type="GO" id="GO:0015193">
    <property type="term" value="F:L-proline transmembrane transporter activity"/>
    <property type="evidence" value="ECO:0007669"/>
    <property type="project" value="TreeGrafter"/>
</dbReference>
<name>A0A7X1B6L9_9BACT</name>
<evidence type="ECO:0000256" key="9">
    <source>
        <dbReference type="ARBA" id="ARBA00023065"/>
    </source>
</evidence>
<feature type="transmembrane region" description="Helical" evidence="14">
    <location>
        <begin position="479"/>
        <end position="498"/>
    </location>
</feature>
<dbReference type="EMBL" id="JACHVC010000012">
    <property type="protein sequence ID" value="MBC2606653.1"/>
    <property type="molecule type" value="Genomic_DNA"/>
</dbReference>
<dbReference type="Gene3D" id="1.20.1730.10">
    <property type="entry name" value="Sodium/glucose cotransporter"/>
    <property type="match status" value="1"/>
</dbReference>
<dbReference type="PROSITE" id="PS50283">
    <property type="entry name" value="NA_SOLUT_SYMP_3"/>
    <property type="match status" value="1"/>
</dbReference>
<gene>
    <name evidence="15" type="ORF">H5P27_11425</name>
</gene>
<comment type="similarity">
    <text evidence="2 13">Belongs to the sodium:solute symporter (SSF) (TC 2.A.21) family.</text>
</comment>
<dbReference type="InterPro" id="IPR001734">
    <property type="entry name" value="Na/solute_symporter"/>
</dbReference>
<accession>A0A7X1B6L9</accession>
<dbReference type="GO" id="GO:0015824">
    <property type="term" value="P:proline transport"/>
    <property type="evidence" value="ECO:0007669"/>
    <property type="project" value="TreeGrafter"/>
</dbReference>
<dbReference type="AlphaFoldDB" id="A0A7X1B6L9"/>
<evidence type="ECO:0000256" key="5">
    <source>
        <dbReference type="ARBA" id="ARBA00022692"/>
    </source>
</evidence>
<dbReference type="GO" id="GO:0005886">
    <property type="term" value="C:plasma membrane"/>
    <property type="evidence" value="ECO:0007669"/>
    <property type="project" value="UniProtKB-SubCell"/>
</dbReference>
<keyword evidence="6" id="KW-0769">Symport</keyword>
<evidence type="ECO:0000256" key="4">
    <source>
        <dbReference type="ARBA" id="ARBA00022475"/>
    </source>
</evidence>
<dbReference type="Proteomes" id="UP000526501">
    <property type="component" value="Unassembled WGS sequence"/>
</dbReference>
<dbReference type="Pfam" id="PF00474">
    <property type="entry name" value="SSF"/>
    <property type="match status" value="1"/>
</dbReference>
<evidence type="ECO:0000256" key="7">
    <source>
        <dbReference type="ARBA" id="ARBA00022989"/>
    </source>
</evidence>
<evidence type="ECO:0000256" key="6">
    <source>
        <dbReference type="ARBA" id="ARBA00022847"/>
    </source>
</evidence>
<comment type="caution">
    <text evidence="15">The sequence shown here is derived from an EMBL/GenBank/DDBJ whole genome shotgun (WGS) entry which is preliminary data.</text>
</comment>
<evidence type="ECO:0000256" key="2">
    <source>
        <dbReference type="ARBA" id="ARBA00006434"/>
    </source>
</evidence>
<keyword evidence="9" id="KW-0406">Ion transport</keyword>
<comment type="catalytic activity">
    <reaction evidence="12">
        <text>L-proline(in) + Na(+)(in) = L-proline(out) + Na(+)(out)</text>
        <dbReference type="Rhea" id="RHEA:28967"/>
        <dbReference type="ChEBI" id="CHEBI:29101"/>
        <dbReference type="ChEBI" id="CHEBI:60039"/>
    </reaction>
</comment>
<keyword evidence="10 14" id="KW-0472">Membrane</keyword>
<evidence type="ECO:0000256" key="11">
    <source>
        <dbReference type="ARBA" id="ARBA00023201"/>
    </source>
</evidence>
<dbReference type="GO" id="GO:0005298">
    <property type="term" value="F:proline:sodium symporter activity"/>
    <property type="evidence" value="ECO:0007669"/>
    <property type="project" value="TreeGrafter"/>
</dbReference>